<comment type="subcellular location">
    <subcellularLocation>
        <location evidence="2">Nucleus</location>
    </subcellularLocation>
</comment>
<proteinExistence type="inferred from homology"/>
<dbReference type="PANTHER" id="PTHR22930">
    <property type="match status" value="1"/>
</dbReference>
<dbReference type="InterPro" id="IPR045249">
    <property type="entry name" value="HARBI1-like"/>
</dbReference>
<evidence type="ECO:0000256" key="6">
    <source>
        <dbReference type="ARBA" id="ARBA00022801"/>
    </source>
</evidence>
<evidence type="ECO:0000313" key="14">
    <source>
        <dbReference type="EMBL" id="KAK5989852.1"/>
    </source>
</evidence>
<name>A0ABR0S8G2_9HYPO</name>
<evidence type="ECO:0000259" key="10">
    <source>
        <dbReference type="Pfam" id="PF13359"/>
    </source>
</evidence>
<evidence type="ECO:0000313" key="12">
    <source>
        <dbReference type="EMBL" id="KAK5988464.1"/>
    </source>
</evidence>
<feature type="domain" description="DUF8040" evidence="11">
    <location>
        <begin position="52"/>
        <end position="137"/>
    </location>
</feature>
<evidence type="ECO:0008006" key="17">
    <source>
        <dbReference type="Google" id="ProtNLM"/>
    </source>
</evidence>
<dbReference type="EMBL" id="JAVFKD010000014">
    <property type="protein sequence ID" value="KAK5989852.1"/>
    <property type="molecule type" value="Genomic_DNA"/>
</dbReference>
<evidence type="ECO:0000313" key="15">
    <source>
        <dbReference type="EMBL" id="KAK5991982.1"/>
    </source>
</evidence>
<feature type="chain" id="PRO_5045031345" description="DDE Tnp4 domain-containing protein" evidence="9">
    <location>
        <begin position="18"/>
        <end position="430"/>
    </location>
</feature>
<keyword evidence="7" id="KW-0539">Nucleus</keyword>
<dbReference type="EMBL" id="JAVFKD010000015">
    <property type="protein sequence ID" value="KAK5988464.1"/>
    <property type="molecule type" value="Genomic_DNA"/>
</dbReference>
<evidence type="ECO:0000256" key="9">
    <source>
        <dbReference type="SAM" id="SignalP"/>
    </source>
</evidence>
<feature type="region of interest" description="Disordered" evidence="8">
    <location>
        <begin position="387"/>
        <end position="430"/>
    </location>
</feature>
<feature type="signal peptide" evidence="9">
    <location>
        <begin position="1"/>
        <end position="17"/>
    </location>
</feature>
<evidence type="ECO:0000256" key="8">
    <source>
        <dbReference type="SAM" id="MobiDB-lite"/>
    </source>
</evidence>
<dbReference type="Pfam" id="PF26138">
    <property type="entry name" value="DUF8040"/>
    <property type="match status" value="1"/>
</dbReference>
<evidence type="ECO:0000256" key="1">
    <source>
        <dbReference type="ARBA" id="ARBA00001968"/>
    </source>
</evidence>
<sequence length="430" mass="49428">MVTDLLMQLYVSLIALGFKLTFLESAIESAEDNEVSRQRIHEGGPEAANLHIISLLNSPNVVFTYLFRMEKAIFAKLCKWLRLNTQLADTRYQTVEHKIMVFLFVMVFGATQRETAFFFKIAQSTVSSVFHEVIDPMRKLHLEFVTQPNEASLSPEVELEPKHAAFSGCIGAIDGTHVAAHVPAKYQHKFWNRKNKLTQNVFAAVRFDRTFTYILAGGEGRLHDARLCRLAFLHGFRIPDGRCYLGDAGFGIQPGLLVPYPNTRYHLQDWRDALNKPETKEELYNLRHARLRIIIEQTFGGLKRKFKILRDNPPEYSFGDQVKIVYATTGLWNFIRKDGIPGDESSKYVPDELQYDIERAAEVIRNSSPRDLRDHIARANWDSYRSYMEEKDDENDENDEFDDVGEGLDDSSDENEDEGGMRAFEGGRKW</sequence>
<comment type="cofactor">
    <cofactor evidence="1">
        <name>a divalent metal cation</name>
        <dbReference type="ChEBI" id="CHEBI:60240"/>
    </cofactor>
</comment>
<dbReference type="EMBL" id="JAVFKD010000012">
    <property type="protein sequence ID" value="KAK5991982.1"/>
    <property type="molecule type" value="Genomic_DNA"/>
</dbReference>
<dbReference type="EMBL" id="JAVFKD010000015">
    <property type="protein sequence ID" value="KAK5988509.1"/>
    <property type="molecule type" value="Genomic_DNA"/>
</dbReference>
<dbReference type="Pfam" id="PF13359">
    <property type="entry name" value="DDE_Tnp_4"/>
    <property type="match status" value="1"/>
</dbReference>
<keyword evidence="5" id="KW-0479">Metal-binding</keyword>
<dbReference type="InterPro" id="IPR058353">
    <property type="entry name" value="DUF8040"/>
</dbReference>
<dbReference type="InterPro" id="IPR027806">
    <property type="entry name" value="HARBI1_dom"/>
</dbReference>
<evidence type="ECO:0000256" key="3">
    <source>
        <dbReference type="ARBA" id="ARBA00006958"/>
    </source>
</evidence>
<comment type="similarity">
    <text evidence="3">Belongs to the HARBI1 family.</text>
</comment>
<keyword evidence="6" id="KW-0378">Hydrolase</keyword>
<evidence type="ECO:0000256" key="2">
    <source>
        <dbReference type="ARBA" id="ARBA00004123"/>
    </source>
</evidence>
<dbReference type="Proteomes" id="UP001338125">
    <property type="component" value="Unassembled WGS sequence"/>
</dbReference>
<evidence type="ECO:0000256" key="4">
    <source>
        <dbReference type="ARBA" id="ARBA00022722"/>
    </source>
</evidence>
<dbReference type="PANTHER" id="PTHR22930:SF259">
    <property type="entry name" value="OS08G0106900 PROTEIN"/>
    <property type="match status" value="1"/>
</dbReference>
<evidence type="ECO:0000313" key="16">
    <source>
        <dbReference type="Proteomes" id="UP001338125"/>
    </source>
</evidence>
<reference evidence="12 16" key="1">
    <citation type="submission" date="2024-01" db="EMBL/GenBank/DDBJ databases">
        <title>Complete genome of Cladobotryum mycophilum ATHUM6906.</title>
        <authorList>
            <person name="Christinaki A.C."/>
            <person name="Myridakis A.I."/>
            <person name="Kouvelis V.N."/>
        </authorList>
    </citation>
    <scope>NUCLEOTIDE SEQUENCE [LARGE SCALE GENOMIC DNA]</scope>
    <source>
        <strain evidence="12 16">ATHUM6906</strain>
    </source>
</reference>
<accession>A0ABR0S8G2</accession>
<feature type="compositionally biased region" description="Acidic residues" evidence="8">
    <location>
        <begin position="390"/>
        <end position="418"/>
    </location>
</feature>
<evidence type="ECO:0000256" key="7">
    <source>
        <dbReference type="ARBA" id="ARBA00023242"/>
    </source>
</evidence>
<keyword evidence="4" id="KW-0540">Nuclease</keyword>
<gene>
    <name evidence="15" type="ORF">PT974_05378</name>
    <name evidence="14" type="ORF">PT974_08114</name>
    <name evidence="12" type="ORF">PT974_09947</name>
    <name evidence="13" type="ORF">PT974_09992</name>
</gene>
<feature type="domain" description="DDE Tnp4" evidence="10">
    <location>
        <begin position="173"/>
        <end position="333"/>
    </location>
</feature>
<keyword evidence="16" id="KW-1185">Reference proteome</keyword>
<evidence type="ECO:0000313" key="13">
    <source>
        <dbReference type="EMBL" id="KAK5988509.1"/>
    </source>
</evidence>
<comment type="caution">
    <text evidence="12">The sequence shown here is derived from an EMBL/GenBank/DDBJ whole genome shotgun (WGS) entry which is preliminary data.</text>
</comment>
<organism evidence="12 16">
    <name type="scientific">Cladobotryum mycophilum</name>
    <dbReference type="NCBI Taxonomy" id="491253"/>
    <lineage>
        <taxon>Eukaryota</taxon>
        <taxon>Fungi</taxon>
        <taxon>Dikarya</taxon>
        <taxon>Ascomycota</taxon>
        <taxon>Pezizomycotina</taxon>
        <taxon>Sordariomycetes</taxon>
        <taxon>Hypocreomycetidae</taxon>
        <taxon>Hypocreales</taxon>
        <taxon>Hypocreaceae</taxon>
        <taxon>Cladobotryum</taxon>
    </lineage>
</organism>
<protein>
    <recommendedName>
        <fullName evidence="17">DDE Tnp4 domain-containing protein</fullName>
    </recommendedName>
</protein>
<evidence type="ECO:0000256" key="5">
    <source>
        <dbReference type="ARBA" id="ARBA00022723"/>
    </source>
</evidence>
<evidence type="ECO:0000259" key="11">
    <source>
        <dbReference type="Pfam" id="PF26138"/>
    </source>
</evidence>
<keyword evidence="9" id="KW-0732">Signal</keyword>